<name>A0ABW1KY12_9PROT</name>
<comment type="caution">
    <text evidence="1">The sequence shown here is derived from an EMBL/GenBank/DDBJ whole genome shotgun (WGS) entry which is preliminary data.</text>
</comment>
<proteinExistence type="predicted"/>
<dbReference type="Proteomes" id="UP001596116">
    <property type="component" value="Unassembled WGS sequence"/>
</dbReference>
<gene>
    <name evidence="1" type="ORF">ACFMB1_08235</name>
</gene>
<evidence type="ECO:0000313" key="1">
    <source>
        <dbReference type="EMBL" id="MFC6035526.1"/>
    </source>
</evidence>
<evidence type="ECO:0008006" key="3">
    <source>
        <dbReference type="Google" id="ProtNLM"/>
    </source>
</evidence>
<protein>
    <recommendedName>
        <fullName evidence="3">DUF4352 domain-containing protein</fullName>
    </recommendedName>
</protein>
<dbReference type="RefSeq" id="WP_379879126.1">
    <property type="nucleotide sequence ID" value="NZ_JBHPON010000001.1"/>
</dbReference>
<reference evidence="1 2" key="1">
    <citation type="submission" date="2024-09" db="EMBL/GenBank/DDBJ databases">
        <authorList>
            <person name="Zhang Z.-H."/>
        </authorList>
    </citation>
    <scope>NUCLEOTIDE SEQUENCE [LARGE SCALE GENOMIC DNA]</scope>
    <source>
        <strain evidence="1 2">HHTR114</strain>
    </source>
</reference>
<organism evidence="1 2">
    <name type="scientific">Hyphococcus aureus</name>
    <dbReference type="NCBI Taxonomy" id="2666033"/>
    <lineage>
        <taxon>Bacteria</taxon>
        <taxon>Pseudomonadati</taxon>
        <taxon>Pseudomonadota</taxon>
        <taxon>Alphaproteobacteria</taxon>
        <taxon>Parvularculales</taxon>
        <taxon>Parvularculaceae</taxon>
        <taxon>Hyphococcus</taxon>
    </lineage>
</organism>
<dbReference type="EMBL" id="JBHPON010000001">
    <property type="protein sequence ID" value="MFC6035526.1"/>
    <property type="molecule type" value="Genomic_DNA"/>
</dbReference>
<sequence length="221" mass="24455">MCRFFADCSNKMNWRARHSFWASVVAFALLNAGCGNGEVDTVSPSKSEVSKDIGSSVVDGVAVDGELYAAVNGERRKWYVTHIVRDGDRQSGSFWRPMSLKDTVQVTLFGLPEKKARPTGKGDVMIALIIKYENDAPRVISNEFTYFADGYTKTWTSEHGGEGAVMLNRYIPDGEYLDLGGGFSAVVELPDLGNAATETEMPRRFEISDGSFAVRIRQFQK</sequence>
<evidence type="ECO:0000313" key="2">
    <source>
        <dbReference type="Proteomes" id="UP001596116"/>
    </source>
</evidence>
<keyword evidence="2" id="KW-1185">Reference proteome</keyword>
<accession>A0ABW1KY12</accession>